<feature type="domain" description="PF0610-like winged HTH N-terminal" evidence="1">
    <location>
        <begin position="8"/>
        <end position="53"/>
    </location>
</feature>
<dbReference type="AlphaFoldDB" id="A0A7J3JRX1"/>
<sequence length="109" mass="12893">MEDLYESIRERITRFLEEVEEPVSAEDIARTFELEVSDVYIHLEHIAKSIRRESGNKKILLMIPPRCRKCGYIFKDLEKPKKPSRCPKCKSERIEPPRFTVKSPESKSR</sequence>
<dbReference type="InterPro" id="IPR057022">
    <property type="entry name" value="PF0610-like_Zn_ribbon_C"/>
</dbReference>
<dbReference type="SUPFAM" id="SSF46785">
    <property type="entry name" value="Winged helix' DNA-binding domain"/>
    <property type="match status" value="1"/>
</dbReference>
<dbReference type="Pfam" id="PF23470">
    <property type="entry name" value="Zn_ribbon_PF0610"/>
    <property type="match status" value="1"/>
</dbReference>
<dbReference type="PANTHER" id="PTHR40663">
    <property type="match status" value="1"/>
</dbReference>
<proteinExistence type="predicted"/>
<dbReference type="Pfam" id="PF21476">
    <property type="entry name" value="PF0610-like_N"/>
    <property type="match status" value="1"/>
</dbReference>
<evidence type="ECO:0000313" key="4">
    <source>
        <dbReference type="EMBL" id="HGQ18751.1"/>
    </source>
</evidence>
<evidence type="ECO:0000259" key="2">
    <source>
        <dbReference type="Pfam" id="PF23470"/>
    </source>
</evidence>
<feature type="domain" description="PF0610-like rubredoxin-like zinc beta-ribbon C-terminal" evidence="2">
    <location>
        <begin position="64"/>
        <end position="102"/>
    </location>
</feature>
<dbReference type="InterPro" id="IPR038767">
    <property type="entry name" value="PF0610-like"/>
</dbReference>
<reference evidence="4" key="1">
    <citation type="journal article" date="2020" name="mSystems">
        <title>Genome- and Community-Level Interaction Insights into Carbon Utilization and Element Cycling Functions of Hydrothermarchaeota in Hydrothermal Sediment.</title>
        <authorList>
            <person name="Zhou Z."/>
            <person name="Liu Y."/>
            <person name="Xu W."/>
            <person name="Pan J."/>
            <person name="Luo Z.H."/>
            <person name="Li M."/>
        </authorList>
    </citation>
    <scope>NUCLEOTIDE SEQUENCE [LARGE SCALE GENOMIC DNA]</scope>
    <source>
        <strain evidence="3">SpSt-618</strain>
        <strain evidence="4">SpSt-657</strain>
    </source>
</reference>
<dbReference type="EMBL" id="DTAI01000014">
    <property type="protein sequence ID" value="HGN36011.1"/>
    <property type="molecule type" value="Genomic_DNA"/>
</dbReference>
<evidence type="ECO:0000259" key="1">
    <source>
        <dbReference type="Pfam" id="PF21476"/>
    </source>
</evidence>
<comment type="caution">
    <text evidence="4">The sequence shown here is derived from an EMBL/GenBank/DDBJ whole genome shotgun (WGS) entry which is preliminary data.</text>
</comment>
<gene>
    <name evidence="3" type="ORF">ENT87_00440</name>
    <name evidence="4" type="ORF">ENU30_07260</name>
</gene>
<name>A0A7J3JRX1_9CREN</name>
<dbReference type="PANTHER" id="PTHR40663:SF2">
    <property type="entry name" value="TRANSCRIPTIONAL REGULATOR"/>
    <property type="match status" value="1"/>
</dbReference>
<dbReference type="EMBL" id="DTBZ01000135">
    <property type="protein sequence ID" value="HGQ18751.1"/>
    <property type="molecule type" value="Genomic_DNA"/>
</dbReference>
<dbReference type="InterPro" id="IPR036390">
    <property type="entry name" value="WH_DNA-bd_sf"/>
</dbReference>
<protein>
    <submittedName>
        <fullName evidence="4">Transcriptional regulator</fullName>
    </submittedName>
</protein>
<evidence type="ECO:0000313" key="3">
    <source>
        <dbReference type="EMBL" id="HGN36011.1"/>
    </source>
</evidence>
<accession>A0A7J3JRX1</accession>
<organism evidence="4">
    <name type="scientific">Ignisphaera aggregans</name>
    <dbReference type="NCBI Taxonomy" id="334771"/>
    <lineage>
        <taxon>Archaea</taxon>
        <taxon>Thermoproteota</taxon>
        <taxon>Thermoprotei</taxon>
        <taxon>Desulfurococcales</taxon>
        <taxon>Desulfurococcaceae</taxon>
        <taxon>Ignisphaera</taxon>
    </lineage>
</organism>
<dbReference type="InterPro" id="IPR049159">
    <property type="entry name" value="PF0610-like_wHTH_N"/>
</dbReference>